<dbReference type="eggNOG" id="ENOG502QSJX">
    <property type="taxonomic scope" value="Eukaryota"/>
</dbReference>
<dbReference type="AlphaFoldDB" id="G8YN32"/>
<sequence length="395" mass="44716">MSTSTLVKNIEAGNIHRKVSNEVYNGGIVESFKMSSLEGIIDTSNIAFEPEKHLSYYASPVEDRARFENTRRLTMKELGLEHPHQITEVGVSDPFPLFTDEAVRIMRQEILNKELFMKYARFNNTSTTGHDCIIRGYAKNGDQIDAPFTYQAWTHPKSVELVNKMAGVELEIAMDYEIAHVNIGVKDPKEANQEIIRQSRQKAIKGDSNGDDIPAIVGWHRDSYPFVCVLMLSDTTNMIGGETSLRMGGENAGKVSVVPGPKRGYATVLQGGLIEHIAPSPAGVSERITMVTSYRAKDPLKKDISQLGTVKPEVNFGSRYNDFYPQWIDYRSDVMQKRLEHLKQNCKKNGKFDKEFCNHFLKDIEEYVRSTRENMQVSEQEWRDAAKNTIPTAKL</sequence>
<dbReference type="OMA" id="REWSEYR"/>
<dbReference type="STRING" id="559304.G8YN32"/>
<dbReference type="PANTHER" id="PTHR41677:SF1">
    <property type="entry name" value="FE2OG DIOXYGENASE DOMAIN-CONTAINING PROTEIN"/>
    <property type="match status" value="1"/>
</dbReference>
<proteinExistence type="predicted"/>
<accession>G8YN32</accession>
<protein>
    <submittedName>
        <fullName evidence="1">Piso0_001407 protein</fullName>
    </submittedName>
</protein>
<dbReference type="OrthoDB" id="10256055at2759"/>
<evidence type="ECO:0000313" key="1">
    <source>
        <dbReference type="EMBL" id="CCE79350.1"/>
    </source>
</evidence>
<keyword evidence="2" id="KW-1185">Reference proteome</keyword>
<dbReference type="HOGENOM" id="CLU_045155_1_0_1"/>
<reference evidence="1 2" key="1">
    <citation type="journal article" date="2012" name="G3 (Bethesda)">
        <title>Pichia sorbitophila, an interspecies yeast hybrid reveals early steps of genome resolution following polyploidization.</title>
        <authorList>
            <person name="Leh Louis V."/>
            <person name="Despons L."/>
            <person name="Friedrich A."/>
            <person name="Martin T."/>
            <person name="Durrens P."/>
            <person name="Casaregola S."/>
            <person name="Neuveglise C."/>
            <person name="Fairhead C."/>
            <person name="Marck C."/>
            <person name="Cruz J.A."/>
            <person name="Straub M.L."/>
            <person name="Kugler V."/>
            <person name="Sacerdot C."/>
            <person name="Uzunov Z."/>
            <person name="Thierry A."/>
            <person name="Weiss S."/>
            <person name="Bleykasten C."/>
            <person name="De Montigny J."/>
            <person name="Jacques N."/>
            <person name="Jung P."/>
            <person name="Lemaire M."/>
            <person name="Mallet S."/>
            <person name="Morel G."/>
            <person name="Richard G.F."/>
            <person name="Sarkar A."/>
            <person name="Savel G."/>
            <person name="Schacherer J."/>
            <person name="Seret M.L."/>
            <person name="Talla E."/>
            <person name="Samson G."/>
            <person name="Jubin C."/>
            <person name="Poulain J."/>
            <person name="Vacherie B."/>
            <person name="Barbe V."/>
            <person name="Pelletier E."/>
            <person name="Sherman D.J."/>
            <person name="Westhof E."/>
            <person name="Weissenbach J."/>
            <person name="Baret P.V."/>
            <person name="Wincker P."/>
            <person name="Gaillardin C."/>
            <person name="Dujon B."/>
            <person name="Souciet J.L."/>
        </authorList>
    </citation>
    <scope>NUCLEOTIDE SEQUENCE [LARGE SCALE GENOMIC DNA]</scope>
    <source>
        <strain evidence="2">ATCC MYA-4447 / BCRC 22081 / CBS 7064 / NBRC 10061 / NRRL Y-12695</strain>
    </source>
</reference>
<gene>
    <name evidence="1" type="primary">Piso0_001407</name>
    <name evidence="1" type="ORF">GNLVRS01_PISO0E04404g</name>
</gene>
<dbReference type="Proteomes" id="UP000005222">
    <property type="component" value="Chromosome E"/>
</dbReference>
<evidence type="ECO:0000313" key="2">
    <source>
        <dbReference type="Proteomes" id="UP000005222"/>
    </source>
</evidence>
<dbReference type="PANTHER" id="PTHR41677">
    <property type="entry name" value="YALI0B19030P"/>
    <property type="match status" value="1"/>
</dbReference>
<name>G8YN32_PICSO</name>
<dbReference type="EMBL" id="FO082055">
    <property type="protein sequence ID" value="CCE79350.1"/>
    <property type="molecule type" value="Genomic_DNA"/>
</dbReference>
<organism evidence="1 2">
    <name type="scientific">Pichia sorbitophila (strain ATCC MYA-4447 / BCRC 22081 / CBS 7064 / NBRC 10061 / NRRL Y-12695)</name>
    <name type="common">Hybrid yeast</name>
    <dbReference type="NCBI Taxonomy" id="559304"/>
    <lineage>
        <taxon>Eukaryota</taxon>
        <taxon>Fungi</taxon>
        <taxon>Dikarya</taxon>
        <taxon>Ascomycota</taxon>
        <taxon>Saccharomycotina</taxon>
        <taxon>Pichiomycetes</taxon>
        <taxon>Debaryomycetaceae</taxon>
        <taxon>Millerozyma</taxon>
    </lineage>
</organism>
<dbReference type="InParanoid" id="G8YN32"/>